<dbReference type="OrthoDB" id="819585at2"/>
<gene>
    <name evidence="2" type="ORF">LH29_10190</name>
</gene>
<dbReference type="Gene3D" id="2.120.10.30">
    <property type="entry name" value="TolB, C-terminal domain"/>
    <property type="match status" value="1"/>
</dbReference>
<protein>
    <recommendedName>
        <fullName evidence="4">6-bladed beta-propeller</fullName>
    </recommendedName>
</protein>
<reference evidence="2 3" key="1">
    <citation type="submission" date="2014-09" db="EMBL/GenBank/DDBJ databases">
        <title>Draft Genome Sequence of Draconibacterium sp. JN14CK-3.</title>
        <authorList>
            <person name="Dong C."/>
            <person name="Lai Q."/>
            <person name="Shao Z."/>
        </authorList>
    </citation>
    <scope>NUCLEOTIDE SEQUENCE [LARGE SCALE GENOMIC DNA]</scope>
    <source>
        <strain evidence="2 3">JN14CK-3</strain>
    </source>
</reference>
<accession>A0A0D8JIJ7</accession>
<evidence type="ECO:0000256" key="1">
    <source>
        <dbReference type="SAM" id="SignalP"/>
    </source>
</evidence>
<dbReference type="AlphaFoldDB" id="A0A0D8JIJ7"/>
<evidence type="ECO:0000313" key="2">
    <source>
        <dbReference type="EMBL" id="KJF45683.1"/>
    </source>
</evidence>
<dbReference type="Proteomes" id="UP000032544">
    <property type="component" value="Unassembled WGS sequence"/>
</dbReference>
<keyword evidence="3" id="KW-1185">Reference proteome</keyword>
<feature type="signal peptide" evidence="1">
    <location>
        <begin position="1"/>
        <end position="21"/>
    </location>
</feature>
<feature type="chain" id="PRO_5002331139" description="6-bladed beta-propeller" evidence="1">
    <location>
        <begin position="22"/>
        <end position="379"/>
    </location>
</feature>
<evidence type="ECO:0000313" key="3">
    <source>
        <dbReference type="Proteomes" id="UP000032544"/>
    </source>
</evidence>
<dbReference type="EMBL" id="JRHC01000001">
    <property type="protein sequence ID" value="KJF45683.1"/>
    <property type="molecule type" value="Genomic_DNA"/>
</dbReference>
<dbReference type="STRING" id="1544798.LH29_10190"/>
<keyword evidence="1" id="KW-0732">Signal</keyword>
<comment type="caution">
    <text evidence="2">The sequence shown here is derived from an EMBL/GenBank/DDBJ whole genome shotgun (WGS) entry which is preliminary data.</text>
</comment>
<dbReference type="SUPFAM" id="SSF101898">
    <property type="entry name" value="NHL repeat"/>
    <property type="match status" value="1"/>
</dbReference>
<proteinExistence type="predicted"/>
<dbReference type="RefSeq" id="WP_045028214.1">
    <property type="nucleotide sequence ID" value="NZ_JRHC01000001.1"/>
</dbReference>
<sequence>MVFKYIYLPILSLFICLATTAQTTTKSIPVIDKNKSYPKTDFTPQVETKYIPLETSKDIILGAGADVYTLTDKHIFIADILEGDVFLFDMNGKAISHFNGKGGLGYTRLAYAFYDEKNSEIFVLDKIGQKVVVYSEDGTYLRSFRMPKNLKIVRIDNFNDELLLIFHEHAMGTVLPEEKNPYMLISKKDGLLESKLNIHLENANPRYLLSNNICYSLYFHENGNCKFGNEFILSNMSSDTIYYLSENKTLTPLFVQKPTVFSDSPQICGIVTKTDKFMVISIYPYDLKVEKERADNNEPMNYEVRFILFDIETGKLSQLKNWKYIAKEIDAPENTNVKLWQAYKLVERYKLRLLQGELKEVASHLKIDDNPVIEITKFN</sequence>
<name>A0A0D8JIJ7_9BACT</name>
<evidence type="ECO:0008006" key="4">
    <source>
        <dbReference type="Google" id="ProtNLM"/>
    </source>
</evidence>
<organism evidence="2 3">
    <name type="scientific">Draconibacterium sediminis</name>
    <dbReference type="NCBI Taxonomy" id="1544798"/>
    <lineage>
        <taxon>Bacteria</taxon>
        <taxon>Pseudomonadati</taxon>
        <taxon>Bacteroidota</taxon>
        <taxon>Bacteroidia</taxon>
        <taxon>Marinilabiliales</taxon>
        <taxon>Prolixibacteraceae</taxon>
        <taxon>Draconibacterium</taxon>
    </lineage>
</organism>
<dbReference type="InterPro" id="IPR011042">
    <property type="entry name" value="6-blade_b-propeller_TolB-like"/>
</dbReference>
<dbReference type="Pfam" id="PF17170">
    <property type="entry name" value="DUF5128"/>
    <property type="match status" value="1"/>
</dbReference>